<name>A0A1M5BC33_STRHI</name>
<dbReference type="RefSeq" id="WP_073482033.1">
    <property type="nucleotide sequence ID" value="NZ_FQVN01000003.1"/>
</dbReference>
<evidence type="ECO:0000313" key="2">
    <source>
        <dbReference type="Proteomes" id="UP000184501"/>
    </source>
</evidence>
<dbReference type="STRING" id="2017.SAMN05444320_103503"/>
<dbReference type="OrthoDB" id="3686008at2"/>
<protein>
    <submittedName>
        <fullName evidence="1">Uncharacterized protein</fullName>
    </submittedName>
</protein>
<keyword evidence="2" id="KW-1185">Reference proteome</keyword>
<evidence type="ECO:0000313" key="1">
    <source>
        <dbReference type="EMBL" id="SHF40074.1"/>
    </source>
</evidence>
<reference evidence="1 2" key="1">
    <citation type="submission" date="2016-11" db="EMBL/GenBank/DDBJ databases">
        <authorList>
            <person name="Jaros S."/>
            <person name="Januszkiewicz K."/>
            <person name="Wedrychowicz H."/>
        </authorList>
    </citation>
    <scope>NUCLEOTIDE SEQUENCE [LARGE SCALE GENOMIC DNA]</scope>
    <source>
        <strain evidence="1 2">DSM 44523</strain>
    </source>
</reference>
<accession>A0A1M5BC33</accession>
<dbReference type="Proteomes" id="UP000184501">
    <property type="component" value="Unassembled WGS sequence"/>
</dbReference>
<dbReference type="AlphaFoldDB" id="A0A1M5BC33"/>
<proteinExistence type="predicted"/>
<gene>
    <name evidence="1" type="ORF">SAMN05444320_103503</name>
</gene>
<sequence length="119" mass="13566">MVSTAVVAAFDELEDRLYEYLDNVELVVGDGSEKARLRLAEIEVPTIVSLVRSLLREHRPDAAGHCASCGHRWRGWWLLREPWPCAVVRKTHEYLTNPDRVLLVCGMEVPEAPTLDRRS</sequence>
<dbReference type="EMBL" id="FQVN01000003">
    <property type="protein sequence ID" value="SHF40074.1"/>
    <property type="molecule type" value="Genomic_DNA"/>
</dbReference>
<organism evidence="1 2">
    <name type="scientific">Streptoalloteichus hindustanus</name>
    <dbReference type="NCBI Taxonomy" id="2017"/>
    <lineage>
        <taxon>Bacteria</taxon>
        <taxon>Bacillati</taxon>
        <taxon>Actinomycetota</taxon>
        <taxon>Actinomycetes</taxon>
        <taxon>Pseudonocardiales</taxon>
        <taxon>Pseudonocardiaceae</taxon>
        <taxon>Streptoalloteichus</taxon>
    </lineage>
</organism>